<reference evidence="5" key="2">
    <citation type="submission" date="2025-08" db="UniProtKB">
        <authorList>
            <consortium name="RefSeq"/>
        </authorList>
    </citation>
    <scope>IDENTIFICATION</scope>
    <source>
        <tissue evidence="5">Leaf</tissue>
    </source>
</reference>
<evidence type="ECO:0000259" key="3">
    <source>
        <dbReference type="Pfam" id="PF14111"/>
    </source>
</evidence>
<dbReference type="AlphaFoldDB" id="A0A9W3DJC6"/>
<dbReference type="PANTHER" id="PTHR31286:SF148">
    <property type="entry name" value="DUF4283 DOMAIN-CONTAINING PROTEIN"/>
    <property type="match status" value="1"/>
</dbReference>
<evidence type="ECO:0000313" key="5">
    <source>
        <dbReference type="RefSeq" id="XP_056863990.1"/>
    </source>
</evidence>
<dbReference type="GO" id="GO:0003824">
    <property type="term" value="F:catalytic activity"/>
    <property type="evidence" value="ECO:0007669"/>
    <property type="project" value="InterPro"/>
</dbReference>
<evidence type="ECO:0000256" key="1">
    <source>
        <dbReference type="SAM" id="MobiDB-lite"/>
    </source>
</evidence>
<evidence type="ECO:0000259" key="2">
    <source>
        <dbReference type="Pfam" id="PF03372"/>
    </source>
</evidence>
<name>A0A9W3DJC6_RAPSA</name>
<dbReference type="Pfam" id="PF03372">
    <property type="entry name" value="Exo_endo_phos"/>
    <property type="match status" value="1"/>
</dbReference>
<dbReference type="GeneID" id="108850443"/>
<feature type="compositionally biased region" description="Basic and acidic residues" evidence="1">
    <location>
        <begin position="425"/>
        <end position="444"/>
    </location>
</feature>
<dbReference type="InterPro" id="IPR040256">
    <property type="entry name" value="At4g02000-like"/>
</dbReference>
<protein>
    <submittedName>
        <fullName evidence="5">Uncharacterized protein LOC108850443</fullName>
    </submittedName>
</protein>
<feature type="domain" description="DUF4283" evidence="3">
    <location>
        <begin position="73"/>
        <end position="154"/>
    </location>
</feature>
<feature type="compositionally biased region" description="Polar residues" evidence="1">
    <location>
        <begin position="461"/>
        <end position="471"/>
    </location>
</feature>
<dbReference type="Gene3D" id="3.60.10.10">
    <property type="entry name" value="Endonuclease/exonuclease/phosphatase"/>
    <property type="match status" value="1"/>
</dbReference>
<dbReference type="InterPro" id="IPR005135">
    <property type="entry name" value="Endo/exonuclease/phosphatase"/>
</dbReference>
<reference evidence="4" key="1">
    <citation type="journal article" date="2019" name="Database">
        <title>The radish genome database (RadishGD): an integrated information resource for radish genomics.</title>
        <authorList>
            <person name="Yu H.J."/>
            <person name="Baek S."/>
            <person name="Lee Y.J."/>
            <person name="Cho A."/>
            <person name="Mun J.H."/>
        </authorList>
    </citation>
    <scope>NUCLEOTIDE SEQUENCE [LARGE SCALE GENOMIC DNA]</scope>
    <source>
        <strain evidence="4">cv. WK10039</strain>
    </source>
</reference>
<sequence length="926" mass="104290">MAGPLPAPDLAEFPPLGDKDSASNPVKGVKKPSWVAMAQSGSVLTEHVLQYGSEEGKNFVEVPDGVIENMVPLWEDLIEGKFMDTAPHVAKIHAIVNKIWPLGNQSIRIEVFEVDSTTVKFRIKDANIRARTLRRGMWNIANIPMVVSKWSPEEEEEVVEITTIPMWVVLKHVPRQMFSWKGLGFIASAVGKPTRLHPDTILCKSFEEAKVFIEVDVTKELPKSHHFRSKLGVEADVTFVYPWLPPKCNICTKWGHSGKTCGSKKIRLLKKTDGAMETVGEESNQEKPITEMTEASSVLAIVPEGDEETNSVGEAILTETVATSDVEKTVEVVGEKGDGGSKQKEVGKEREEVAEAQLNKLTDTDKENWSNVSPTKQGRSTLKATKEDSITSSPSGFAVLENEQEESGTVSHTEEDSEEGGILEDQSRGDAEKHNNIEKSKQEIGDGQNARRVSTRHLKSTTRTASEVKSQSTSNLASKDFKFGGLLETRVKESKSERILSTVFRDWSTISNYEFNTLGRIWLVWSSDVRVTPFFKSGQIITVSISIEGAEEFFYSIVYASNDAEERKELWKDLKLHQDSPIIRHKPWIVVGDFNETLDMEDHSSHETAPMVTQGMREFNEVVQYCSFLDLPAHGPHYTWCNKRSEGLISKKIDRALFNDHWLAADPQSYAVFESGGCSDHLRCRIQIKSELGRPKRPFKFVNAITHLEEFSPAVGQYWESTEPIFLSTSSLHRFSKKLKGLKPVIRDLGKKKLGNLSVKAKASLEDLCLKQEENMRNPSDQNMEGESTAYKRWDFISGLEESFLKQKSKMHWLDVGDRNNKVFHRGATMREIANTIKEIKCPTGIIVTSQEEIKIEAERHFREFLQHRPESYEGIEVAELQNLLSYQCTDMEKENLTKEVTSDEIKTVLFAMPNEKSPGPDGYTT</sequence>
<dbReference type="RefSeq" id="XP_056863990.1">
    <property type="nucleotide sequence ID" value="XM_057008010.1"/>
</dbReference>
<dbReference type="InterPro" id="IPR036691">
    <property type="entry name" value="Endo/exonu/phosph_ase_sf"/>
</dbReference>
<evidence type="ECO:0000313" key="4">
    <source>
        <dbReference type="Proteomes" id="UP000504610"/>
    </source>
</evidence>
<gene>
    <name evidence="5" type="primary">LOC108850443</name>
</gene>
<feature type="region of interest" description="Disordered" evidence="1">
    <location>
        <begin position="1"/>
        <end position="28"/>
    </location>
</feature>
<dbReference type="InterPro" id="IPR025558">
    <property type="entry name" value="DUF4283"/>
</dbReference>
<keyword evidence="4" id="KW-1185">Reference proteome</keyword>
<organism evidence="4 5">
    <name type="scientific">Raphanus sativus</name>
    <name type="common">Radish</name>
    <name type="synonym">Raphanus raphanistrum var. sativus</name>
    <dbReference type="NCBI Taxonomy" id="3726"/>
    <lineage>
        <taxon>Eukaryota</taxon>
        <taxon>Viridiplantae</taxon>
        <taxon>Streptophyta</taxon>
        <taxon>Embryophyta</taxon>
        <taxon>Tracheophyta</taxon>
        <taxon>Spermatophyta</taxon>
        <taxon>Magnoliopsida</taxon>
        <taxon>eudicotyledons</taxon>
        <taxon>Gunneridae</taxon>
        <taxon>Pentapetalae</taxon>
        <taxon>rosids</taxon>
        <taxon>malvids</taxon>
        <taxon>Brassicales</taxon>
        <taxon>Brassicaceae</taxon>
        <taxon>Brassiceae</taxon>
        <taxon>Raphanus</taxon>
    </lineage>
</organism>
<dbReference type="PANTHER" id="PTHR31286">
    <property type="entry name" value="GLYCINE-RICH CELL WALL STRUCTURAL PROTEIN 1.8-LIKE"/>
    <property type="match status" value="1"/>
</dbReference>
<dbReference type="Proteomes" id="UP000504610">
    <property type="component" value="Chromosome 4"/>
</dbReference>
<feature type="compositionally biased region" description="Polar residues" evidence="1">
    <location>
        <begin position="369"/>
        <end position="383"/>
    </location>
</feature>
<dbReference type="SUPFAM" id="SSF56219">
    <property type="entry name" value="DNase I-like"/>
    <property type="match status" value="1"/>
</dbReference>
<accession>A0A9W3DJC6</accession>
<dbReference type="Pfam" id="PF14111">
    <property type="entry name" value="DUF4283"/>
    <property type="match status" value="1"/>
</dbReference>
<feature type="domain" description="Endonuclease/exonuclease/phosphatase" evidence="2">
    <location>
        <begin position="547"/>
        <end position="681"/>
    </location>
</feature>
<dbReference type="OrthoDB" id="1031171at2759"/>
<proteinExistence type="predicted"/>
<dbReference type="KEGG" id="rsz:108850443"/>
<feature type="region of interest" description="Disordered" evidence="1">
    <location>
        <begin position="360"/>
        <end position="471"/>
    </location>
</feature>